<dbReference type="RefSeq" id="WP_220196371.1">
    <property type="nucleotide sequence ID" value="NZ_BNJF01000002.1"/>
</dbReference>
<accession>A0A8J3MTF0</accession>
<name>A0A8J3MTF0_9CHLR</name>
<dbReference type="AlphaFoldDB" id="A0A8J3MTF0"/>
<comment type="caution">
    <text evidence="2">The sequence shown here is derived from an EMBL/GenBank/DDBJ whole genome shotgun (WGS) entry which is preliminary data.</text>
</comment>
<evidence type="ECO:0000313" key="2">
    <source>
        <dbReference type="EMBL" id="GHO47050.1"/>
    </source>
</evidence>
<organism evidence="2 3">
    <name type="scientific">Ktedonospora formicarum</name>
    <dbReference type="NCBI Taxonomy" id="2778364"/>
    <lineage>
        <taxon>Bacteria</taxon>
        <taxon>Bacillati</taxon>
        <taxon>Chloroflexota</taxon>
        <taxon>Ktedonobacteria</taxon>
        <taxon>Ktedonobacterales</taxon>
        <taxon>Ktedonobacteraceae</taxon>
        <taxon>Ktedonospora</taxon>
    </lineage>
</organism>
<dbReference type="EMBL" id="BNJF01000002">
    <property type="protein sequence ID" value="GHO47050.1"/>
    <property type="molecule type" value="Genomic_DNA"/>
</dbReference>
<proteinExistence type="predicted"/>
<gene>
    <name evidence="2" type="ORF">KSX_52130</name>
</gene>
<reference evidence="2" key="1">
    <citation type="submission" date="2020-10" db="EMBL/GenBank/DDBJ databases">
        <title>Taxonomic study of unclassified bacteria belonging to the class Ktedonobacteria.</title>
        <authorList>
            <person name="Yabe S."/>
            <person name="Wang C.M."/>
            <person name="Zheng Y."/>
            <person name="Sakai Y."/>
            <person name="Cavaletti L."/>
            <person name="Monciardini P."/>
            <person name="Donadio S."/>
        </authorList>
    </citation>
    <scope>NUCLEOTIDE SEQUENCE</scope>
    <source>
        <strain evidence="2">SOSP1-1</strain>
    </source>
</reference>
<dbReference type="Pfam" id="PF13700">
    <property type="entry name" value="DUF4158"/>
    <property type="match status" value="1"/>
</dbReference>
<feature type="domain" description="DUF4158" evidence="1">
    <location>
        <begin position="2"/>
        <end position="45"/>
    </location>
</feature>
<evidence type="ECO:0000259" key="1">
    <source>
        <dbReference type="Pfam" id="PF13700"/>
    </source>
</evidence>
<dbReference type="InterPro" id="IPR025296">
    <property type="entry name" value="DUF4158"/>
</dbReference>
<keyword evidence="3" id="KW-1185">Reference proteome</keyword>
<dbReference type="Proteomes" id="UP000612362">
    <property type="component" value="Unassembled WGS sequence"/>
</dbReference>
<protein>
    <recommendedName>
        <fullName evidence="1">DUF4158 domain-containing protein</fullName>
    </recommendedName>
</protein>
<evidence type="ECO:0000313" key="3">
    <source>
        <dbReference type="Proteomes" id="UP000612362"/>
    </source>
</evidence>
<sequence>MLRSFSASTYRELSTWLLPLALTTDNSIALIEALLSEMRARQILISEERAAIEVMWNCSNTHPNCVCRPTNCLPTQAYSLAS</sequence>